<dbReference type="InterPro" id="IPR016024">
    <property type="entry name" value="ARM-type_fold"/>
</dbReference>
<evidence type="ECO:0000256" key="7">
    <source>
        <dbReference type="ARBA" id="ARBA00023002"/>
    </source>
</evidence>
<feature type="compositionally biased region" description="Acidic residues" evidence="13">
    <location>
        <begin position="674"/>
        <end position="685"/>
    </location>
</feature>
<evidence type="ECO:0000256" key="9">
    <source>
        <dbReference type="ARBA" id="ARBA00023033"/>
    </source>
</evidence>
<evidence type="ECO:0000256" key="13">
    <source>
        <dbReference type="SAM" id="MobiDB-lite"/>
    </source>
</evidence>
<organism evidence="14 15">
    <name type="scientific">Rhizoctonia solani</name>
    <dbReference type="NCBI Taxonomy" id="456999"/>
    <lineage>
        <taxon>Eukaryota</taxon>
        <taxon>Fungi</taxon>
        <taxon>Dikarya</taxon>
        <taxon>Basidiomycota</taxon>
        <taxon>Agaricomycotina</taxon>
        <taxon>Agaricomycetes</taxon>
        <taxon>Cantharellales</taxon>
        <taxon>Ceratobasidiaceae</taxon>
        <taxon>Rhizoctonia</taxon>
    </lineage>
</organism>
<keyword evidence="7" id="KW-0560">Oxidoreductase</keyword>
<dbReference type="InterPro" id="IPR021133">
    <property type="entry name" value="HEAT_type_2"/>
</dbReference>
<dbReference type="HAMAP" id="MF_03101">
    <property type="entry name" value="Deoxyhypusine_hydroxylase"/>
    <property type="match status" value="1"/>
</dbReference>
<sequence>MATATPESLAKLEATLLNISGDVPLHARFRSLFTLKALPGQEPINIISKGFKDESALLKHELAYVLGQMGDPRAVPTLSDVLSNEKEDPMVRHEAAEALGALSAESAIPLLEKYLDCPERAVRETCEIALDKIKWDATPEGKAAKQLAKEKKEQGTAQFTSVDPAPAATHSKLVASRDIGSLGPNTINELRDSLLDTSKPLFERYRAMFALRDIGTAEAVDALAAGLSDSSALFKHEIAFVFGQLLSPHSVPALVKTLEDVDEDEMQALGGIATPEVLPVLREWASKPDVPRVVRESCIVALDMYEYENSDQFQYADGLSSQAQVDDEERVWASLIQLIFAPRHIPHDLFILRNLVGICAFRRWASIKIVIISISILSSVRSSELNQPSLVVSAQLQPPQLKDWQYDHTRKYVDMIYKVSGKYGNWNPPRRVEVGDWGEIDKDTGDFIREGNIFDDLECKTALSELSRVELVKNGSPEGEVRIIAGDTVEVKTNLYTDVGGTGELGIRVQGEWEFNPRNRAALLTMIDPYSYYLEVGITFPKLRELRKLKGKAIVTEALHCPAYALLLTEKGKGGKASLSMYTGLSEAGVGVGAGTKAGWRHSSESGMWRTACEYRTGDEKDAVYTPLYKLQKVSMGWLSTGWLPRYRGAPAKGGVPEEPVNRFRDEEYTPPWEELDEDGEELDYELASPEF</sequence>
<evidence type="ECO:0000256" key="10">
    <source>
        <dbReference type="ARBA" id="ARBA00023256"/>
    </source>
</evidence>
<dbReference type="SUPFAM" id="SSF48371">
    <property type="entry name" value="ARM repeat"/>
    <property type="match status" value="1"/>
</dbReference>
<evidence type="ECO:0000256" key="2">
    <source>
        <dbReference type="ARBA" id="ARBA00001954"/>
    </source>
</evidence>
<protein>
    <recommendedName>
        <fullName evidence="4">deoxyhypusine monooxygenase</fullName>
        <ecNumber evidence="4">1.14.99.29</ecNumber>
    </recommendedName>
</protein>
<dbReference type="GO" id="GO:0019135">
    <property type="term" value="F:deoxyhypusine monooxygenase activity"/>
    <property type="evidence" value="ECO:0007669"/>
    <property type="project" value="UniProtKB-EC"/>
</dbReference>
<dbReference type="PROSITE" id="PS50077">
    <property type="entry name" value="HEAT_REPEAT"/>
    <property type="match status" value="1"/>
</dbReference>
<evidence type="ECO:0000256" key="11">
    <source>
        <dbReference type="ARBA" id="ARBA00045876"/>
    </source>
</evidence>
<evidence type="ECO:0000256" key="5">
    <source>
        <dbReference type="ARBA" id="ARBA00022723"/>
    </source>
</evidence>
<feature type="region of interest" description="Disordered" evidence="13">
    <location>
        <begin position="651"/>
        <end position="692"/>
    </location>
</feature>
<dbReference type="PANTHER" id="PTHR12697">
    <property type="entry name" value="PBS LYASE HEAT-LIKE PROTEIN"/>
    <property type="match status" value="1"/>
</dbReference>
<dbReference type="InterPro" id="IPR011989">
    <property type="entry name" value="ARM-like"/>
</dbReference>
<dbReference type="InterPro" id="IPR027517">
    <property type="entry name" value="Deoxyhypusine_hydroxylase"/>
</dbReference>
<dbReference type="PANTHER" id="PTHR12697:SF5">
    <property type="entry name" value="DEOXYHYPUSINE HYDROXYLASE"/>
    <property type="match status" value="1"/>
</dbReference>
<comment type="cofactor">
    <cofactor evidence="2">
        <name>Fe(2+)</name>
        <dbReference type="ChEBI" id="CHEBI:29033"/>
    </cofactor>
</comment>
<proteinExistence type="inferred from homology"/>
<dbReference type="OrthoDB" id="421002at2759"/>
<comment type="caution">
    <text evidence="14">The sequence shown here is derived from an EMBL/GenBank/DDBJ whole genome shotgun (WGS) entry which is preliminary data.</text>
</comment>
<keyword evidence="6" id="KW-0677">Repeat</keyword>
<evidence type="ECO:0000313" key="14">
    <source>
        <dbReference type="EMBL" id="KAF8713360.1"/>
    </source>
</evidence>
<accession>A0A8H7I1F8</accession>
<dbReference type="Gene3D" id="1.25.10.10">
    <property type="entry name" value="Leucine-rich Repeat Variant"/>
    <property type="match status" value="2"/>
</dbReference>
<evidence type="ECO:0000256" key="3">
    <source>
        <dbReference type="ARBA" id="ARBA00005041"/>
    </source>
</evidence>
<keyword evidence="8" id="KW-0408">Iron</keyword>
<keyword evidence="9" id="KW-0503">Monooxygenase</keyword>
<dbReference type="Pfam" id="PF13646">
    <property type="entry name" value="HEAT_2"/>
    <property type="match status" value="1"/>
</dbReference>
<dbReference type="AlphaFoldDB" id="A0A8H7I1F8"/>
<dbReference type="Pfam" id="PF03130">
    <property type="entry name" value="HEAT_PBS"/>
    <property type="match status" value="1"/>
</dbReference>
<comment type="pathway">
    <text evidence="3">Protein modification; eIF5A hypusination.</text>
</comment>
<name>A0A8H7I1F8_9AGAM</name>
<dbReference type="Proteomes" id="UP000602905">
    <property type="component" value="Unassembled WGS sequence"/>
</dbReference>
<feature type="non-terminal residue" evidence="14">
    <location>
        <position position="692"/>
    </location>
</feature>
<gene>
    <name evidence="14" type="ORF">RHS03_00999</name>
</gene>
<dbReference type="SMART" id="SM00567">
    <property type="entry name" value="EZ_HEAT"/>
    <property type="match status" value="5"/>
</dbReference>
<dbReference type="GO" id="GO:0046872">
    <property type="term" value="F:metal ion binding"/>
    <property type="evidence" value="ECO:0007669"/>
    <property type="project" value="UniProtKB-KW"/>
</dbReference>
<reference evidence="14" key="1">
    <citation type="submission" date="2020-09" db="EMBL/GenBank/DDBJ databases">
        <title>Comparative genome analyses of four rice-infecting Rhizoctonia solani isolates reveal extensive enrichment of homogalacturonan modification genes.</title>
        <authorList>
            <person name="Lee D.-Y."/>
            <person name="Jeon J."/>
            <person name="Kim K.-T."/>
            <person name="Cheong K."/>
            <person name="Song H."/>
            <person name="Choi G."/>
            <person name="Ko J."/>
            <person name="Opiyo S.O."/>
            <person name="Zuo S."/>
            <person name="Madhav S."/>
            <person name="Lee Y.-H."/>
            <person name="Wang G.-L."/>
        </authorList>
    </citation>
    <scope>NUCLEOTIDE SEQUENCE</scope>
    <source>
        <strain evidence="14">AG1-IA WGL</strain>
    </source>
</reference>
<evidence type="ECO:0000256" key="4">
    <source>
        <dbReference type="ARBA" id="ARBA00012606"/>
    </source>
</evidence>
<comment type="catalytic activity">
    <reaction evidence="1">
        <text>[eIF5A protein]-deoxyhypusine + AH2 + O2 = [eIF5A protein]-hypusine + A + H2O</text>
        <dbReference type="Rhea" id="RHEA:14101"/>
        <dbReference type="Rhea" id="RHEA-COMP:10144"/>
        <dbReference type="Rhea" id="RHEA-COMP:12592"/>
        <dbReference type="ChEBI" id="CHEBI:13193"/>
        <dbReference type="ChEBI" id="CHEBI:15377"/>
        <dbReference type="ChEBI" id="CHEBI:15379"/>
        <dbReference type="ChEBI" id="CHEBI:17499"/>
        <dbReference type="ChEBI" id="CHEBI:82657"/>
        <dbReference type="ChEBI" id="CHEBI:91175"/>
        <dbReference type="EC" id="1.14.99.29"/>
    </reaction>
</comment>
<dbReference type="InterPro" id="IPR004155">
    <property type="entry name" value="PBS_lyase_HEAT"/>
</dbReference>
<keyword evidence="5" id="KW-0479">Metal-binding</keyword>
<dbReference type="EC" id="1.14.99.29" evidence="4"/>
<evidence type="ECO:0000256" key="1">
    <source>
        <dbReference type="ARBA" id="ARBA00000068"/>
    </source>
</evidence>
<evidence type="ECO:0000256" key="8">
    <source>
        <dbReference type="ARBA" id="ARBA00023004"/>
    </source>
</evidence>
<evidence type="ECO:0000256" key="6">
    <source>
        <dbReference type="ARBA" id="ARBA00022737"/>
    </source>
</evidence>
<keyword evidence="10" id="KW-0386">Hypusine biosynthesis</keyword>
<dbReference type="EMBL" id="JACYCD010000023">
    <property type="protein sequence ID" value="KAF8713360.1"/>
    <property type="molecule type" value="Genomic_DNA"/>
</dbReference>
<evidence type="ECO:0000313" key="15">
    <source>
        <dbReference type="Proteomes" id="UP000602905"/>
    </source>
</evidence>
<dbReference type="UniPathway" id="UPA00354"/>
<evidence type="ECO:0000256" key="12">
    <source>
        <dbReference type="PROSITE-ProRule" id="PRU00103"/>
    </source>
</evidence>
<comment type="function">
    <text evidence="11">Catalyzes the hydroxylation of the N(6)-(4-aminobutyl)-L-lysine intermediate produced by deoxyhypusine synthase/DHPS on a critical lysine of the eukaryotic translation initiation factor 5A/eIF-5A. This is the second step of the post-translational modification of that lysine into an unusual amino acid residue named hypusine. Hypusination is unique to mature eIF-5A factor and is essential for its function.</text>
</comment>
<feature type="repeat" description="HEAT" evidence="12">
    <location>
        <begin position="74"/>
        <end position="114"/>
    </location>
</feature>